<dbReference type="STRING" id="1338011.BD94_3148"/>
<evidence type="ECO:0000313" key="2">
    <source>
        <dbReference type="Proteomes" id="UP000028933"/>
    </source>
</evidence>
<organism evidence="1 2">
    <name type="scientific">Elizabethkingia anophelis NUHP1</name>
    <dbReference type="NCBI Taxonomy" id="1338011"/>
    <lineage>
        <taxon>Bacteria</taxon>
        <taxon>Pseudomonadati</taxon>
        <taxon>Bacteroidota</taxon>
        <taxon>Flavobacteriia</taxon>
        <taxon>Flavobacteriales</taxon>
        <taxon>Weeksellaceae</taxon>
        <taxon>Elizabethkingia</taxon>
    </lineage>
</organism>
<dbReference type="AlphaFoldDB" id="A0A077EK62"/>
<dbReference type="RefSeq" id="WP_021348217.1">
    <property type="nucleotide sequence ID" value="NZ_CP007547.1"/>
</dbReference>
<gene>
    <name evidence="1" type="ORF">BD94_3148</name>
</gene>
<name>A0A077EK62_9FLAO</name>
<reference evidence="1" key="1">
    <citation type="journal article" date="2013" name="Lancet">
        <title>First case of E anophelis outbreak in an intensive-care unit.</title>
        <authorList>
            <person name="Teo J."/>
            <person name="Tan S.Y."/>
            <person name="Tay M."/>
            <person name="Ding Y."/>
            <person name="Kjelleberg S."/>
            <person name="Givskov M."/>
            <person name="Lin R.T."/>
            <person name="Yang L."/>
        </authorList>
    </citation>
    <scope>NUCLEOTIDE SEQUENCE [LARGE SCALE GENOMIC DNA]</scope>
    <source>
        <strain evidence="1">NUHP1</strain>
    </source>
</reference>
<sequence>MRKLFVFVTVFSSLLFFAKNDRLKPDPSFNKNIKILAGQKYAYAEVVFQHYYKDKTWVNGKYVSDNIRADISKTTSPSQALDIMGENGWELTTSFTRNFDGGYEYYYYFKKAIN</sequence>
<reference evidence="1" key="2">
    <citation type="journal article" date="2015" name="Genome Biol. Evol.">
        <title>Complete Genome Sequence and Transcriptomic Analysis of the Novel Pathogen Elizabethkingia anophelis in Response to Oxidative Stress.</title>
        <authorList>
            <person name="Li Y."/>
            <person name="Liu Y."/>
            <person name="Chew S.C."/>
            <person name="Tay M."/>
            <person name="Salido M.M."/>
            <person name="Teo J."/>
            <person name="Lauro F.M."/>
            <person name="Givskov M."/>
            <person name="Yang L."/>
        </authorList>
    </citation>
    <scope>NUCLEOTIDE SEQUENCE</scope>
    <source>
        <strain evidence="1">NUHP1</strain>
    </source>
</reference>
<dbReference type="HOGENOM" id="CLU_2117177_0_0_10"/>
<evidence type="ECO:0008006" key="3">
    <source>
        <dbReference type="Google" id="ProtNLM"/>
    </source>
</evidence>
<dbReference type="KEGG" id="eao:BD94_3148"/>
<dbReference type="Proteomes" id="UP000028933">
    <property type="component" value="Chromosome"/>
</dbReference>
<proteinExistence type="predicted"/>
<dbReference type="eggNOG" id="ENOG5031124">
    <property type="taxonomic scope" value="Bacteria"/>
</dbReference>
<protein>
    <recommendedName>
        <fullName evidence="3">DUF4177 domain-containing protein</fullName>
    </recommendedName>
</protein>
<evidence type="ECO:0000313" key="1">
    <source>
        <dbReference type="EMBL" id="AIL46923.1"/>
    </source>
</evidence>
<dbReference type="EMBL" id="CP007547">
    <property type="protein sequence ID" value="AIL46923.1"/>
    <property type="molecule type" value="Genomic_DNA"/>
</dbReference>
<accession>A0A077EK62</accession>